<accession>A0A4Y2FBG7</accession>
<dbReference type="EMBL" id="BGPR01173067">
    <property type="protein sequence ID" value="GBM37595.1"/>
    <property type="molecule type" value="Genomic_DNA"/>
</dbReference>
<sequence length="80" mass="8750">MDLVILARDQMTRTTLETDTPSLNFFAIPAGGRLTQVRFNAHQASTHSGSSMEPGLKSPILKPNAVTRPLRPKDSPYTQA</sequence>
<organism evidence="2 3">
    <name type="scientific">Araneus ventricosus</name>
    <name type="common">Orbweaver spider</name>
    <name type="synonym">Epeira ventricosa</name>
    <dbReference type="NCBI Taxonomy" id="182803"/>
    <lineage>
        <taxon>Eukaryota</taxon>
        <taxon>Metazoa</taxon>
        <taxon>Ecdysozoa</taxon>
        <taxon>Arthropoda</taxon>
        <taxon>Chelicerata</taxon>
        <taxon>Arachnida</taxon>
        <taxon>Araneae</taxon>
        <taxon>Araneomorphae</taxon>
        <taxon>Entelegynae</taxon>
        <taxon>Araneoidea</taxon>
        <taxon>Araneidae</taxon>
        <taxon>Araneus</taxon>
    </lineage>
</organism>
<dbReference type="Proteomes" id="UP000499080">
    <property type="component" value="Unassembled WGS sequence"/>
</dbReference>
<reference evidence="2 3" key="1">
    <citation type="journal article" date="2019" name="Sci. Rep.">
        <title>Orb-weaving spider Araneus ventricosus genome elucidates the spidroin gene catalogue.</title>
        <authorList>
            <person name="Kono N."/>
            <person name="Nakamura H."/>
            <person name="Ohtoshi R."/>
            <person name="Moran D.A.P."/>
            <person name="Shinohara A."/>
            <person name="Yoshida Y."/>
            <person name="Fujiwara M."/>
            <person name="Mori M."/>
            <person name="Tomita M."/>
            <person name="Arakawa K."/>
        </authorList>
    </citation>
    <scope>NUCLEOTIDE SEQUENCE [LARGE SCALE GENOMIC DNA]</scope>
</reference>
<comment type="caution">
    <text evidence="2">The sequence shown here is derived from an EMBL/GenBank/DDBJ whole genome shotgun (WGS) entry which is preliminary data.</text>
</comment>
<dbReference type="AlphaFoldDB" id="A0A4Y2FBG7"/>
<evidence type="ECO:0000256" key="1">
    <source>
        <dbReference type="SAM" id="MobiDB-lite"/>
    </source>
</evidence>
<proteinExistence type="predicted"/>
<evidence type="ECO:0000313" key="2">
    <source>
        <dbReference type="EMBL" id="GBM37595.1"/>
    </source>
</evidence>
<gene>
    <name evidence="2" type="ORF">AVEN_70619_1</name>
</gene>
<protein>
    <submittedName>
        <fullName evidence="2">Uncharacterized protein</fullName>
    </submittedName>
</protein>
<keyword evidence="3" id="KW-1185">Reference proteome</keyword>
<name>A0A4Y2FBG7_ARAVE</name>
<feature type="compositionally biased region" description="Polar residues" evidence="1">
    <location>
        <begin position="42"/>
        <end position="51"/>
    </location>
</feature>
<feature type="region of interest" description="Disordered" evidence="1">
    <location>
        <begin position="42"/>
        <end position="80"/>
    </location>
</feature>
<evidence type="ECO:0000313" key="3">
    <source>
        <dbReference type="Proteomes" id="UP000499080"/>
    </source>
</evidence>